<reference evidence="2 3" key="1">
    <citation type="submission" date="2011-09" db="EMBL/GenBank/DDBJ databases">
        <title>Complete Genome Sequence of Bacillus cereus Bacteriophage BCD7.</title>
        <authorList>
            <person name="Lee J.-H."/>
            <person name="Shin H."/>
            <person name="Son B."/>
            <person name="Ryu S."/>
        </authorList>
    </citation>
    <scope>NUCLEOTIDE SEQUENCE [LARGE SCALE GENOMIC DNA]</scope>
</reference>
<evidence type="ECO:0000256" key="1">
    <source>
        <dbReference type="SAM" id="Coils"/>
    </source>
</evidence>
<dbReference type="Proteomes" id="UP000006298">
    <property type="component" value="Segment"/>
</dbReference>
<accession>J9PUL2</accession>
<proteinExistence type="predicted"/>
<dbReference type="GeneID" id="14011563"/>
<protein>
    <submittedName>
        <fullName evidence="2">Uncharacterized protein</fullName>
    </submittedName>
</protein>
<keyword evidence="3" id="KW-1185">Reference proteome</keyword>
<gene>
    <name evidence="2" type="ORF">BCD7_0044</name>
</gene>
<dbReference type="EMBL" id="JN712910">
    <property type="protein sequence ID" value="AEZ50491.1"/>
    <property type="molecule type" value="Genomic_DNA"/>
</dbReference>
<name>J9PUL2_9CAUD</name>
<dbReference type="KEGG" id="vg:14011563"/>
<sequence>MAKIIRDMLEDTLNAEPEVNKFRIVWIKSVTRGPMMHEVEMETEFASPDVIANIFGNIEMEVDSLIDEVQKQTKKDMKETYEHRLINMEDTYKANEKALKAELAEFRQDREKLEEHNKYLLKSNDELVAQIDALKQQMNTLSTDTSTQMLVQHMGEEIGFLRNLIERQGSEPRINITSGKVEHIIK</sequence>
<organism evidence="2 3">
    <name type="scientific">Bacillus phage BCD7</name>
    <dbReference type="NCBI Taxonomy" id="1136534"/>
    <lineage>
        <taxon>Viruses</taxon>
        <taxon>Duplodnaviria</taxon>
        <taxon>Heunggongvirae</taxon>
        <taxon>Uroviricota</taxon>
        <taxon>Caudoviricetes</taxon>
        <taxon>Becedseptimavirus</taxon>
        <taxon>Becedseptimavirus BCD7</taxon>
    </lineage>
</organism>
<evidence type="ECO:0000313" key="2">
    <source>
        <dbReference type="EMBL" id="AEZ50491.1"/>
    </source>
</evidence>
<evidence type="ECO:0000313" key="3">
    <source>
        <dbReference type="Proteomes" id="UP000006298"/>
    </source>
</evidence>
<keyword evidence="1" id="KW-0175">Coiled coil</keyword>
<feature type="coiled-coil region" evidence="1">
    <location>
        <begin position="89"/>
        <end position="144"/>
    </location>
</feature>
<dbReference type="RefSeq" id="YP_007005895.1">
    <property type="nucleotide sequence ID" value="NC_019515.1"/>
</dbReference>